<dbReference type="PANTHER" id="PTHR42961">
    <property type="entry name" value="IRON-SULFUR PROTEIN NUBPL"/>
    <property type="match status" value="1"/>
</dbReference>
<dbReference type="EMBL" id="CP000504">
    <property type="protein sequence ID" value="ABL87373.1"/>
    <property type="molecule type" value="Genomic_DNA"/>
</dbReference>
<dbReference type="PANTHER" id="PTHR42961:SF2">
    <property type="entry name" value="IRON-SULFUR PROTEIN NUBPL"/>
    <property type="match status" value="1"/>
</dbReference>
<dbReference type="STRING" id="384616.Pisl_0191"/>
<dbReference type="KEGG" id="pis:Pisl_0191"/>
<dbReference type="HOGENOM" id="CLU_024839_3_0_2"/>
<dbReference type="Pfam" id="PF10609">
    <property type="entry name" value="ParA"/>
    <property type="match status" value="1"/>
</dbReference>
<dbReference type="Gene3D" id="3.40.50.300">
    <property type="entry name" value="P-loop containing nucleotide triphosphate hydrolases"/>
    <property type="match status" value="1"/>
</dbReference>
<evidence type="ECO:0000313" key="4">
    <source>
        <dbReference type="Proteomes" id="UP000002595"/>
    </source>
</evidence>
<evidence type="ECO:0000256" key="2">
    <source>
        <dbReference type="ARBA" id="ARBA00022840"/>
    </source>
</evidence>
<dbReference type="InterPro" id="IPR033756">
    <property type="entry name" value="YlxH/NBP35"/>
</dbReference>
<dbReference type="InterPro" id="IPR027417">
    <property type="entry name" value="P-loop_NTPase"/>
</dbReference>
<organism evidence="3 4">
    <name type="scientific">Pyrobaculum islandicum (strain DSM 4184 / JCM 9189 / GEO3)</name>
    <dbReference type="NCBI Taxonomy" id="384616"/>
    <lineage>
        <taxon>Archaea</taxon>
        <taxon>Thermoproteota</taxon>
        <taxon>Thermoprotei</taxon>
        <taxon>Thermoproteales</taxon>
        <taxon>Thermoproteaceae</taxon>
        <taxon>Pyrobaculum</taxon>
    </lineage>
</organism>
<dbReference type="Proteomes" id="UP000002595">
    <property type="component" value="Chromosome"/>
</dbReference>
<dbReference type="AlphaFoldDB" id="A1RQZ1"/>
<protein>
    <recommendedName>
        <fullName evidence="5">ATP-binding protein</fullName>
    </recommendedName>
</protein>
<dbReference type="GeneID" id="4616689"/>
<name>A1RQZ1_PYRIL</name>
<dbReference type="RefSeq" id="WP_011761950.1">
    <property type="nucleotide sequence ID" value="NC_008701.1"/>
</dbReference>
<accession>A1RQZ1</accession>
<keyword evidence="4" id="KW-1185">Reference proteome</keyword>
<proteinExistence type="predicted"/>
<dbReference type="GO" id="GO:0016226">
    <property type="term" value="P:iron-sulfur cluster assembly"/>
    <property type="evidence" value="ECO:0007669"/>
    <property type="project" value="InterPro"/>
</dbReference>
<keyword evidence="2" id="KW-0067">ATP-binding</keyword>
<dbReference type="InterPro" id="IPR044304">
    <property type="entry name" value="NUBPL-like"/>
</dbReference>
<dbReference type="eggNOG" id="arCOG00585">
    <property type="taxonomic scope" value="Archaea"/>
</dbReference>
<gene>
    <name evidence="3" type="ordered locus">Pisl_0191</name>
</gene>
<keyword evidence="1" id="KW-0547">Nucleotide-binding</keyword>
<dbReference type="GO" id="GO:0005524">
    <property type="term" value="F:ATP binding"/>
    <property type="evidence" value="ECO:0007669"/>
    <property type="project" value="UniProtKB-KW"/>
</dbReference>
<dbReference type="SUPFAM" id="SSF52540">
    <property type="entry name" value="P-loop containing nucleoside triphosphate hydrolases"/>
    <property type="match status" value="1"/>
</dbReference>
<evidence type="ECO:0000256" key="1">
    <source>
        <dbReference type="ARBA" id="ARBA00022741"/>
    </source>
</evidence>
<dbReference type="GO" id="GO:0051539">
    <property type="term" value="F:4 iron, 4 sulfur cluster binding"/>
    <property type="evidence" value="ECO:0007669"/>
    <property type="project" value="TreeGrafter"/>
</dbReference>
<evidence type="ECO:0000313" key="3">
    <source>
        <dbReference type="EMBL" id="ABL87373.1"/>
    </source>
</evidence>
<reference evidence="3" key="1">
    <citation type="submission" date="2006-12" db="EMBL/GenBank/DDBJ databases">
        <title>Complete sequence of Pyrobaculum islandicum DSM 4184.</title>
        <authorList>
            <person name="Copeland A."/>
            <person name="Lucas S."/>
            <person name="Lapidus A."/>
            <person name="Barry K."/>
            <person name="Detter J.C."/>
            <person name="Glavina del Rio T."/>
            <person name="Dalin E."/>
            <person name="Tice H."/>
            <person name="Pitluck S."/>
            <person name="Meincke L."/>
            <person name="Brettin T."/>
            <person name="Bruce D."/>
            <person name="Han C."/>
            <person name="Tapia R."/>
            <person name="Gilna P."/>
            <person name="Schmutz J."/>
            <person name="Larimer F."/>
            <person name="Land M."/>
            <person name="Hauser L."/>
            <person name="Kyrpides N."/>
            <person name="Mikhailova N."/>
            <person name="Cozen A.E."/>
            <person name="Fitz-Gibbon S.T."/>
            <person name="House C.H."/>
            <person name="Saltikov C."/>
            <person name="Lowe T."/>
            <person name="Richardson P."/>
        </authorList>
    </citation>
    <scope>NUCLEOTIDE SEQUENCE [LARGE SCALE GENOMIC DNA]</scope>
    <source>
        <strain evidence="3">DSM 4184</strain>
    </source>
</reference>
<evidence type="ECO:0008006" key="5">
    <source>
        <dbReference type="Google" id="ProtNLM"/>
    </source>
</evidence>
<sequence length="241" mass="26296">MRPLLERARDNLRDKEVVAVMSGKGGVGKSTVATLLAFLHKDTALIDLDIFGMSIPRLFGVVGRLHEVEKEGIKPFEIGGVKLFSLGGIVGDRYVVLPGANEGGVVEALLAFADLDGVKRVVIDMPPGMGEALLALERVAKFKPVLVSTPSKMSIKVVGHLADYLSERGVKPPLFVLNMAYVECGGVKVYPFGRGEEARQLAERLGSTIVELPIDPDFENYVGKIHEYRGPIYRELQKVRL</sequence>
<dbReference type="OrthoDB" id="85513at2157"/>